<keyword evidence="2" id="KW-0408">Iron</keyword>
<keyword evidence="1" id="KW-0575">Peroxidase</keyword>
<dbReference type="SUPFAM" id="SSF48113">
    <property type="entry name" value="Heme-dependent peroxidases"/>
    <property type="match status" value="1"/>
</dbReference>
<evidence type="ECO:0000256" key="3">
    <source>
        <dbReference type="SAM" id="SignalP"/>
    </source>
</evidence>
<dbReference type="CDD" id="cd09823">
    <property type="entry name" value="peroxinectin_like"/>
    <property type="match status" value="1"/>
</dbReference>
<evidence type="ECO:0000256" key="2">
    <source>
        <dbReference type="PIRSR" id="PIRSR619791-2"/>
    </source>
</evidence>
<keyword evidence="1" id="KW-0560">Oxidoreductase</keyword>
<feature type="chain" id="PRO_5044012534" description="Peroxidase" evidence="3">
    <location>
        <begin position="22"/>
        <end position="529"/>
    </location>
</feature>
<keyword evidence="3" id="KW-0732">Signal</keyword>
<reference evidence="4" key="1">
    <citation type="journal article" date="2023" name="Insect Mol. Biol.">
        <title>Genome sequencing provides insights into the evolution of gene families encoding plant cell wall-degrading enzymes in longhorned beetles.</title>
        <authorList>
            <person name="Shin N.R."/>
            <person name="Okamura Y."/>
            <person name="Kirsch R."/>
            <person name="Pauchet Y."/>
        </authorList>
    </citation>
    <scope>NUCLEOTIDE SEQUENCE</scope>
    <source>
        <strain evidence="4">AMC_N1</strain>
    </source>
</reference>
<evidence type="ECO:0008006" key="6">
    <source>
        <dbReference type="Google" id="ProtNLM"/>
    </source>
</evidence>
<dbReference type="PANTHER" id="PTHR11475:SF86">
    <property type="entry name" value="PEROXIDASE"/>
    <property type="match status" value="1"/>
</dbReference>
<dbReference type="GO" id="GO:0046872">
    <property type="term" value="F:metal ion binding"/>
    <property type="evidence" value="ECO:0007669"/>
    <property type="project" value="UniProtKB-KW"/>
</dbReference>
<dbReference type="GO" id="GO:0020037">
    <property type="term" value="F:heme binding"/>
    <property type="evidence" value="ECO:0007669"/>
    <property type="project" value="InterPro"/>
</dbReference>
<keyword evidence="2" id="KW-0479">Metal-binding</keyword>
<dbReference type="Gene3D" id="1.10.640.10">
    <property type="entry name" value="Haem peroxidase domain superfamily, animal type"/>
    <property type="match status" value="1"/>
</dbReference>
<protein>
    <recommendedName>
        <fullName evidence="6">Peroxidase</fullName>
    </recommendedName>
</protein>
<comment type="caution">
    <text evidence="4">The sequence shown here is derived from an EMBL/GenBank/DDBJ whole genome shotgun (WGS) entry which is preliminary data.</text>
</comment>
<keyword evidence="5" id="KW-1185">Reference proteome</keyword>
<proteinExistence type="predicted"/>
<dbReference type="EMBL" id="JAPWTK010000060">
    <property type="protein sequence ID" value="KAJ8953131.1"/>
    <property type="molecule type" value="Genomic_DNA"/>
</dbReference>
<dbReference type="InterPro" id="IPR037120">
    <property type="entry name" value="Haem_peroxidase_sf_animal"/>
</dbReference>
<accession>A0AAV8YNP4</accession>
<dbReference type="GO" id="GO:0006979">
    <property type="term" value="P:response to oxidative stress"/>
    <property type="evidence" value="ECO:0007669"/>
    <property type="project" value="InterPro"/>
</dbReference>
<feature type="non-terminal residue" evidence="4">
    <location>
        <position position="529"/>
    </location>
</feature>
<sequence length="529" mass="60339">MVHAVVVIHTIFGILIRGVLTDSCSKAPSNCPNTHYRSHDGSCNNLKHPSWGMSNTTYGRLLPPKYGDGIGALPRAKSGKPLPLPRKLSSELYPERNITDSSFTLNAQQYGQIITHDMSFTQMQSPETPCCTQQGKNLDPLTRITHYLDLSLVYGNNDVINSRLREYKGGRLLVDKIGGKEWPHLLRNNTLACEPTNVPRLCDYASDPRINQNTELTVLQVLLLRKHNVIAANLAAVNPHWNDEKLYQEARRINIAAHQYVSYYEWLPIILGKEYMLQNRIIYETDECVDDYNEEVNPSVLNEHATAAFRYYHTQIAGILDVVNEPRKVTKTLRLSDWYRDPGVLYDGDNFEGLCRGLATQLQMADDSYHDHEVTLYMFRNGSEFGQDLKSADILRCRNHGLASYNDVREYCNLRRAKNFDELTDINETNRQKLKKLYESVDDIDLTVGGSLEELIPGTQAGPTFHCIMLKQFLITRIGDRFWFERCGETGFTKAQLKEIRKTSITGLMCLPEGITHMQKKGFLKISKK</sequence>
<name>A0AAV8YNP4_9CUCU</name>
<dbReference type="AlphaFoldDB" id="A0AAV8YNP4"/>
<organism evidence="4 5">
    <name type="scientific">Aromia moschata</name>
    <dbReference type="NCBI Taxonomy" id="1265417"/>
    <lineage>
        <taxon>Eukaryota</taxon>
        <taxon>Metazoa</taxon>
        <taxon>Ecdysozoa</taxon>
        <taxon>Arthropoda</taxon>
        <taxon>Hexapoda</taxon>
        <taxon>Insecta</taxon>
        <taxon>Pterygota</taxon>
        <taxon>Neoptera</taxon>
        <taxon>Endopterygota</taxon>
        <taxon>Coleoptera</taxon>
        <taxon>Polyphaga</taxon>
        <taxon>Cucujiformia</taxon>
        <taxon>Chrysomeloidea</taxon>
        <taxon>Cerambycidae</taxon>
        <taxon>Cerambycinae</taxon>
        <taxon>Callichromatini</taxon>
        <taxon>Aromia</taxon>
    </lineage>
</organism>
<dbReference type="InterPro" id="IPR019791">
    <property type="entry name" value="Haem_peroxidase_animal"/>
</dbReference>
<dbReference type="GO" id="GO:0004601">
    <property type="term" value="F:peroxidase activity"/>
    <property type="evidence" value="ECO:0007669"/>
    <property type="project" value="UniProtKB-KW"/>
</dbReference>
<evidence type="ECO:0000313" key="5">
    <source>
        <dbReference type="Proteomes" id="UP001162162"/>
    </source>
</evidence>
<dbReference type="Proteomes" id="UP001162162">
    <property type="component" value="Unassembled WGS sequence"/>
</dbReference>
<dbReference type="PRINTS" id="PR00457">
    <property type="entry name" value="ANPEROXIDASE"/>
</dbReference>
<dbReference type="InterPro" id="IPR010255">
    <property type="entry name" value="Haem_peroxidase_sf"/>
</dbReference>
<keyword evidence="2" id="KW-0349">Heme</keyword>
<feature type="binding site" description="axial binding residue" evidence="2">
    <location>
        <position position="313"/>
    </location>
    <ligand>
        <name>heme b</name>
        <dbReference type="ChEBI" id="CHEBI:60344"/>
    </ligand>
    <ligandPart>
        <name>Fe</name>
        <dbReference type="ChEBI" id="CHEBI:18248"/>
    </ligandPart>
</feature>
<dbReference type="Pfam" id="PF03098">
    <property type="entry name" value="An_peroxidase"/>
    <property type="match status" value="2"/>
</dbReference>
<dbReference type="PANTHER" id="PTHR11475">
    <property type="entry name" value="OXIDASE/PEROXIDASE"/>
    <property type="match status" value="1"/>
</dbReference>
<evidence type="ECO:0000313" key="4">
    <source>
        <dbReference type="EMBL" id="KAJ8953131.1"/>
    </source>
</evidence>
<feature type="signal peptide" evidence="3">
    <location>
        <begin position="1"/>
        <end position="21"/>
    </location>
</feature>
<dbReference type="PROSITE" id="PS50292">
    <property type="entry name" value="PEROXIDASE_3"/>
    <property type="match status" value="1"/>
</dbReference>
<evidence type="ECO:0000256" key="1">
    <source>
        <dbReference type="ARBA" id="ARBA00022559"/>
    </source>
</evidence>
<gene>
    <name evidence="4" type="ORF">NQ318_017158</name>
</gene>